<sequence>MPSVMQQDENDHDNKSTDFCNNFWGPADAGVDILFARMRGAMRTMNELGSFWKERAAIEEDYAKRLAKLSKMSLGKDELGELRACLDAILQETEKQSGHHLTMYQQIKSDIENQVNVFCTKQNHHKKVYQSVVEKQFKQKQMQEGYVTKAREKYEQDCMKINSYTAQSSLVQGKDLEKITLKLEKAQQTVQQNERDFANFARAFQDTAAKWETDWKTFCDTCQDLEEDRMEFMRDNMWAYANSISTVCVADDESCERIRVSLEQVDYEKEMENFVRDFGTGNQIQAPPQFVNFNRANAQTSMHSTLRPANFVRSSHRTSSSLHNSPSPMASGQALSSESEEEAFVNNAGRGAGNRNSQSAMDTVLSRQPSRGGGQQQQANGINGRHSRASSRASNSSLRGGVSPHTQPPHTQPQTQPQPQRQNNLNRKPTHRVSVPPADPDAEPIDPTAETYIKVGGNAYKVDPSRDPQQQVPRPGASTSTFSSSSLPSKANSVGAIDDPLAKQLEELKSAVSNTGSVRRQSTRRSIGATPSRRGTMDPVNTNLVAPGSAVGATFPRTSPSPSRDYRNSAEMIIGGPPTTSRSTSPNPSLSNQAPTAAFMVPKKSVSPSSGADIEGVLADYQQALPGERKSISMSRRGSYVGPAPETSEALTHRSSASLSRPQSQAGHAGVGAHGSRSPSPQPYRRSPSPQPGQIMHSQTGHQHHQSSGSIGSNLSRPQSISQPHGLQTQQPNVQRSPSPNVGIALDPSGRVLHDDMAQRYQQQQQQQQPQQQQYRPGPPPVVQQQQPFNVPPPPPLSAPPPQNYHPTQQQRQPSYGFSQAGYGGASPVPYHQQQQQSTYSQSGYGGPQHPPPVQQQPPQQQPQQPQQQVFQQATGYGVPRGQSVGPGYYGQQQQQPQQQHYTGYGQPHHQQRSLHPQQQSGFAGYNRSASPAVGQQTEDGNPILFYVQALYEYEATIDEEFSFQAGDVIAVTATPEDGWWSGELLDEARRQPGRHVFPSNFTRIYPHT</sequence>
<feature type="compositionally biased region" description="Low complexity" evidence="9">
    <location>
        <begin position="762"/>
        <end position="776"/>
    </location>
</feature>
<evidence type="ECO:0000256" key="3">
    <source>
        <dbReference type="ARBA" id="ARBA00022490"/>
    </source>
</evidence>
<keyword evidence="4" id="KW-0597">Phosphoprotein</keyword>
<dbReference type="Pfam" id="PF00018">
    <property type="entry name" value="SH3_1"/>
    <property type="match status" value="1"/>
</dbReference>
<feature type="compositionally biased region" description="Low complexity" evidence="9">
    <location>
        <begin position="577"/>
        <end position="589"/>
    </location>
</feature>
<dbReference type="SMART" id="SM00326">
    <property type="entry name" value="SH3"/>
    <property type="match status" value="1"/>
</dbReference>
<feature type="compositionally biased region" description="Low complexity" evidence="9">
    <location>
        <begin position="676"/>
        <end position="688"/>
    </location>
</feature>
<reference evidence="12" key="1">
    <citation type="journal article" date="2021" name="Genome Biol. Evol.">
        <title>The assembled and annotated genome of the fairy-ring fungus Marasmius oreades.</title>
        <authorList>
            <person name="Hiltunen M."/>
            <person name="Ament-Velasquez S.L."/>
            <person name="Johannesson H."/>
        </authorList>
    </citation>
    <scope>NUCLEOTIDE SEQUENCE</scope>
    <source>
        <strain evidence="12">03SP1</strain>
    </source>
</reference>
<feature type="compositionally biased region" description="Low complexity" evidence="9">
    <location>
        <begin position="828"/>
        <end position="843"/>
    </location>
</feature>
<evidence type="ECO:0000259" key="11">
    <source>
        <dbReference type="PROSITE" id="PS51741"/>
    </source>
</evidence>
<feature type="compositionally biased region" description="Low complexity" evidence="9">
    <location>
        <begin position="886"/>
        <end position="909"/>
    </location>
</feature>
<protein>
    <recommendedName>
        <fullName evidence="14">Septation protein imp2</fullName>
    </recommendedName>
</protein>
<dbReference type="Gene3D" id="2.30.30.40">
    <property type="entry name" value="SH3 Domains"/>
    <property type="match status" value="1"/>
</dbReference>
<dbReference type="GO" id="GO:0030036">
    <property type="term" value="P:actin cytoskeleton organization"/>
    <property type="evidence" value="ECO:0007669"/>
    <property type="project" value="UniProtKB-ARBA"/>
</dbReference>
<feature type="domain" description="F-BAR" evidence="11">
    <location>
        <begin position="17"/>
        <end position="270"/>
    </location>
</feature>
<dbReference type="PROSITE" id="PS50002">
    <property type="entry name" value="SH3"/>
    <property type="match status" value="1"/>
</dbReference>
<feature type="region of interest" description="Disordered" evidence="9">
    <location>
        <begin position="512"/>
        <end position="594"/>
    </location>
</feature>
<dbReference type="EMBL" id="CM032186">
    <property type="protein sequence ID" value="KAG7091323.1"/>
    <property type="molecule type" value="Genomic_DNA"/>
</dbReference>
<dbReference type="OrthoDB" id="19092at2759"/>
<dbReference type="InterPro" id="IPR001452">
    <property type="entry name" value="SH3_domain"/>
</dbReference>
<comment type="subcellular location">
    <subcellularLocation>
        <location evidence="1">Cytoplasm</location>
        <location evidence="1">Cytoskeleton</location>
    </subcellularLocation>
</comment>
<dbReference type="RefSeq" id="XP_043007793.1">
    <property type="nucleotide sequence ID" value="XM_043155327.1"/>
</dbReference>
<dbReference type="CDD" id="cd00174">
    <property type="entry name" value="SH3"/>
    <property type="match status" value="1"/>
</dbReference>
<feature type="region of interest" description="Disordered" evidence="9">
    <location>
        <begin position="628"/>
        <end position="939"/>
    </location>
</feature>
<evidence type="ECO:0000256" key="9">
    <source>
        <dbReference type="SAM" id="MobiDB-lite"/>
    </source>
</evidence>
<feature type="compositionally biased region" description="Polar residues" evidence="9">
    <location>
        <begin position="714"/>
        <end position="740"/>
    </location>
</feature>
<dbReference type="SUPFAM" id="SSF103657">
    <property type="entry name" value="BAR/IMD domain-like"/>
    <property type="match status" value="1"/>
</dbReference>
<evidence type="ECO:0000256" key="5">
    <source>
        <dbReference type="ARBA" id="ARBA00023212"/>
    </source>
</evidence>
<feature type="compositionally biased region" description="Polar residues" evidence="9">
    <location>
        <begin position="649"/>
        <end position="666"/>
    </location>
</feature>
<dbReference type="InterPro" id="IPR001060">
    <property type="entry name" value="FCH_dom"/>
</dbReference>
<gene>
    <name evidence="12" type="ORF">E1B28_010367</name>
</gene>
<evidence type="ECO:0000256" key="4">
    <source>
        <dbReference type="ARBA" id="ARBA00022553"/>
    </source>
</evidence>
<dbReference type="InterPro" id="IPR036028">
    <property type="entry name" value="SH3-like_dom_sf"/>
</dbReference>
<dbReference type="AlphaFoldDB" id="A0A9P7URE5"/>
<feature type="compositionally biased region" description="Polar residues" evidence="9">
    <location>
        <begin position="357"/>
        <end position="369"/>
    </location>
</feature>
<feature type="domain" description="SH3" evidence="10">
    <location>
        <begin position="943"/>
        <end position="1008"/>
    </location>
</feature>
<feature type="compositionally biased region" description="Low complexity" evidence="9">
    <location>
        <begin position="697"/>
        <end position="713"/>
    </location>
</feature>
<evidence type="ECO:0008006" key="14">
    <source>
        <dbReference type="Google" id="ProtNLM"/>
    </source>
</evidence>
<evidence type="ECO:0000256" key="8">
    <source>
        <dbReference type="SAM" id="Coils"/>
    </source>
</evidence>
<dbReference type="GO" id="GO:0120104">
    <property type="term" value="C:mitotic actomyosin contractile ring, proximal layer"/>
    <property type="evidence" value="ECO:0007669"/>
    <property type="project" value="TreeGrafter"/>
</dbReference>
<feature type="compositionally biased region" description="Pro residues" evidence="9">
    <location>
        <begin position="790"/>
        <end position="804"/>
    </location>
</feature>
<dbReference type="SUPFAM" id="SSF50044">
    <property type="entry name" value="SH3-domain"/>
    <property type="match status" value="1"/>
</dbReference>
<feature type="compositionally biased region" description="Polar residues" evidence="9">
    <location>
        <begin position="914"/>
        <end position="939"/>
    </location>
</feature>
<dbReference type="CDD" id="cd07651">
    <property type="entry name" value="F-BAR_PombeCdc15_like"/>
    <property type="match status" value="1"/>
</dbReference>
<dbReference type="GeneID" id="66079443"/>
<name>A0A9P7URE5_9AGAR</name>
<dbReference type="FunFam" id="2.30.30.40:FF:000312">
    <property type="entry name" value="Related to Cell division control protein 15"/>
    <property type="match status" value="1"/>
</dbReference>
<dbReference type="GO" id="GO:0005543">
    <property type="term" value="F:phospholipid binding"/>
    <property type="evidence" value="ECO:0007669"/>
    <property type="project" value="TreeGrafter"/>
</dbReference>
<evidence type="ECO:0000256" key="2">
    <source>
        <dbReference type="ARBA" id="ARBA00022443"/>
    </source>
</evidence>
<dbReference type="GO" id="GO:0009898">
    <property type="term" value="C:cytoplasmic side of plasma membrane"/>
    <property type="evidence" value="ECO:0007669"/>
    <property type="project" value="TreeGrafter"/>
</dbReference>
<keyword evidence="2 6" id="KW-0728">SH3 domain</keyword>
<dbReference type="InterPro" id="IPR027267">
    <property type="entry name" value="AH/BAR_dom_sf"/>
</dbReference>
<evidence type="ECO:0000313" key="12">
    <source>
        <dbReference type="EMBL" id="KAG7091323.1"/>
    </source>
</evidence>
<feature type="coiled-coil region" evidence="8">
    <location>
        <begin position="176"/>
        <end position="203"/>
    </location>
</feature>
<evidence type="ECO:0000313" key="13">
    <source>
        <dbReference type="Proteomes" id="UP001049176"/>
    </source>
</evidence>
<feature type="compositionally biased region" description="Low complexity" evidence="9">
    <location>
        <begin position="346"/>
        <end position="356"/>
    </location>
</feature>
<accession>A0A9P7URE5</accession>
<proteinExistence type="predicted"/>
<dbReference type="KEGG" id="more:E1B28_010367"/>
<feature type="region of interest" description="Disordered" evidence="9">
    <location>
        <begin position="459"/>
        <end position="494"/>
    </location>
</feature>
<keyword evidence="5" id="KW-0206">Cytoskeleton</keyword>
<evidence type="ECO:0000256" key="6">
    <source>
        <dbReference type="PROSITE-ProRule" id="PRU00192"/>
    </source>
</evidence>
<dbReference type="Gene3D" id="1.20.1270.60">
    <property type="entry name" value="Arfaptin homology (AH) domain/BAR domain"/>
    <property type="match status" value="1"/>
</dbReference>
<evidence type="ECO:0000256" key="7">
    <source>
        <dbReference type="PROSITE-ProRule" id="PRU01077"/>
    </source>
</evidence>
<dbReference type="InterPro" id="IPR031160">
    <property type="entry name" value="F_BAR_dom"/>
</dbReference>
<comment type="caution">
    <text evidence="12">The sequence shown here is derived from an EMBL/GenBank/DDBJ whole genome shotgun (WGS) entry which is preliminary data.</text>
</comment>
<keyword evidence="13" id="KW-1185">Reference proteome</keyword>
<feature type="compositionally biased region" description="Polar residues" evidence="9">
    <location>
        <begin position="805"/>
        <end position="818"/>
    </location>
</feature>
<organism evidence="12 13">
    <name type="scientific">Marasmius oreades</name>
    <name type="common">fairy-ring Marasmius</name>
    <dbReference type="NCBI Taxonomy" id="181124"/>
    <lineage>
        <taxon>Eukaryota</taxon>
        <taxon>Fungi</taxon>
        <taxon>Dikarya</taxon>
        <taxon>Basidiomycota</taxon>
        <taxon>Agaricomycotina</taxon>
        <taxon>Agaricomycetes</taxon>
        <taxon>Agaricomycetidae</taxon>
        <taxon>Agaricales</taxon>
        <taxon>Marasmiineae</taxon>
        <taxon>Marasmiaceae</taxon>
        <taxon>Marasmius</taxon>
    </lineage>
</organism>
<evidence type="ECO:0000256" key="1">
    <source>
        <dbReference type="ARBA" id="ARBA00004245"/>
    </source>
</evidence>
<dbReference type="SMART" id="SM00055">
    <property type="entry name" value="FCH"/>
    <property type="match status" value="1"/>
</dbReference>
<dbReference type="PRINTS" id="PR00499">
    <property type="entry name" value="P67PHOX"/>
</dbReference>
<dbReference type="PANTHER" id="PTHR23065:SF7">
    <property type="entry name" value="NOSTRIN, ISOFORM H"/>
    <property type="match status" value="1"/>
</dbReference>
<dbReference type="Pfam" id="PF00611">
    <property type="entry name" value="FCH"/>
    <property type="match status" value="1"/>
</dbReference>
<feature type="compositionally biased region" description="Low complexity" evidence="9">
    <location>
        <begin position="857"/>
        <end position="873"/>
    </location>
</feature>
<keyword evidence="3" id="KW-0963">Cytoplasm</keyword>
<feature type="compositionally biased region" description="Low complexity" evidence="9">
    <location>
        <begin position="317"/>
        <end position="331"/>
    </location>
</feature>
<keyword evidence="7 8" id="KW-0175">Coiled coil</keyword>
<dbReference type="PANTHER" id="PTHR23065">
    <property type="entry name" value="PROLINE-SERINE-THREONINE PHOSPHATASE INTERACTING PROTEIN 1"/>
    <property type="match status" value="1"/>
</dbReference>
<feature type="region of interest" description="Disordered" evidence="9">
    <location>
        <begin position="312"/>
        <end position="447"/>
    </location>
</feature>
<dbReference type="PROSITE" id="PS51741">
    <property type="entry name" value="F_BAR"/>
    <property type="match status" value="1"/>
</dbReference>
<dbReference type="Proteomes" id="UP001049176">
    <property type="component" value="Chromosome 6"/>
</dbReference>
<evidence type="ECO:0000259" key="10">
    <source>
        <dbReference type="PROSITE" id="PS50002"/>
    </source>
</evidence>